<comment type="caution">
    <text evidence="1">The sequence shown here is derived from an EMBL/GenBank/DDBJ whole genome shotgun (WGS) entry which is preliminary data.</text>
</comment>
<dbReference type="EMBL" id="CM056812">
    <property type="protein sequence ID" value="KAJ8617887.1"/>
    <property type="molecule type" value="Genomic_DNA"/>
</dbReference>
<reference evidence="1 2" key="1">
    <citation type="journal article" date="2022" name="Hortic Res">
        <title>A haplotype resolved chromosomal level avocado genome allows analysis of novel avocado genes.</title>
        <authorList>
            <person name="Nath O."/>
            <person name="Fletcher S.J."/>
            <person name="Hayward A."/>
            <person name="Shaw L.M."/>
            <person name="Masouleh A.K."/>
            <person name="Furtado A."/>
            <person name="Henry R.J."/>
            <person name="Mitter N."/>
        </authorList>
    </citation>
    <scope>NUCLEOTIDE SEQUENCE [LARGE SCALE GENOMIC DNA]</scope>
    <source>
        <strain evidence="2">cv. Hass</strain>
    </source>
</reference>
<sequence>MTRLLQIHAQMITTGLAHNTFCASNLISFCALSDSGDINYAHFLFHQTPQPNLFIYNTMIRSSARSPSPKDSIFLYTQMRTRGISPDHYTYPFLLKACGRIEALELGKTIHGVLLKAALDSDSFVRSSLINMYTNCGSVESARRLFDKMSDFNVVSCNAMIGGYVKVGDLGSAKWLFDKMPERDLVSWSTVIAGCVQIGDSKKAMELFGEAQTLGIRVDEITLASLLSASAHLGALYQGKWFHAYIYRSCVKLDAVLGTSLIDMYSKCGGIETALTVFRLMPKKDTLAWNAIITGLAVNGYGERALQIFLEMQREGEMPDDVTFIGVLCACSHAGLLDEGLRYYESMIRFYRIKPRVEHYGCMVDLYGRAGLLVDALDFIRKLPVQPNAAIWGALLGGCFIHGNIELGEHVGRILIELEPQHSGRYVLLSNLYANANRWDDVRNIREMMKERGINKIPGRSKIEAKGMVHEFVMGDKSHPQTKEIYHKLDEMMKHLTLAGYTPDTSTVLFNLDEEEKENALGYHSEKLAIAFGLINLGPNMPIRIVKNLRVCVDCHSATKLISKIYDRRIIVRDRSRFHHFEQGYCSCKDYW</sequence>
<evidence type="ECO:0000313" key="1">
    <source>
        <dbReference type="EMBL" id="KAJ8617887.1"/>
    </source>
</evidence>
<organism evidence="1 2">
    <name type="scientific">Persea americana</name>
    <name type="common">Avocado</name>
    <dbReference type="NCBI Taxonomy" id="3435"/>
    <lineage>
        <taxon>Eukaryota</taxon>
        <taxon>Viridiplantae</taxon>
        <taxon>Streptophyta</taxon>
        <taxon>Embryophyta</taxon>
        <taxon>Tracheophyta</taxon>
        <taxon>Spermatophyta</taxon>
        <taxon>Magnoliopsida</taxon>
        <taxon>Magnoliidae</taxon>
        <taxon>Laurales</taxon>
        <taxon>Lauraceae</taxon>
        <taxon>Persea</taxon>
    </lineage>
</organism>
<accession>A0ACC2KA70</accession>
<dbReference type="Proteomes" id="UP001234297">
    <property type="component" value="Chromosome 4"/>
</dbReference>
<name>A0ACC2KA70_PERAE</name>
<keyword evidence="2" id="KW-1185">Reference proteome</keyword>
<proteinExistence type="predicted"/>
<gene>
    <name evidence="1" type="ORF">MRB53_014073</name>
</gene>
<evidence type="ECO:0000313" key="2">
    <source>
        <dbReference type="Proteomes" id="UP001234297"/>
    </source>
</evidence>
<protein>
    <submittedName>
        <fullName evidence="1">Uncharacterized protein</fullName>
    </submittedName>
</protein>